<feature type="transmembrane region" description="Helical" evidence="7">
    <location>
        <begin position="230"/>
        <end position="248"/>
    </location>
</feature>
<feature type="transmembrane region" description="Helical" evidence="7">
    <location>
        <begin position="109"/>
        <end position="132"/>
    </location>
</feature>
<sequence length="319" mass="37957">MRNNNLDILKIVMAFLVIALHIFPVAKVDGIKGLISYEIASGITRIAVPTFFLISGYFLRNKLNDTAYLWKYVKRILLLYVVWQLIYLPDLIRFYNLGWFTKTDMLLKIIYGYWHLWYLLATAIAVGLLYVFRNFSLSLKVVLIVLLLFVGYGFQIGIQSNYIHNLDIRFLYEIIGTTRNYLFFALPMMMIGTLYEFWKDRISKVQWLLIPIWILLLVEVSLYYTYKVKVMDFLVVLPLLSMLTFNWINNSKSITNQEMPSTLSLGIYLCHPYAIRIVNEFLPQKEFYDWLLKFPIICFFAVCLWWLVDKLNNRFSWFF</sequence>
<comment type="subcellular location">
    <subcellularLocation>
        <location evidence="1">Cell membrane</location>
        <topology evidence="1">Multi-pass membrane protein</topology>
    </subcellularLocation>
</comment>
<evidence type="ECO:0000259" key="8">
    <source>
        <dbReference type="Pfam" id="PF01757"/>
    </source>
</evidence>
<feature type="transmembrane region" description="Helical" evidence="7">
    <location>
        <begin position="178"/>
        <end position="198"/>
    </location>
</feature>
<feature type="transmembrane region" description="Helical" evidence="7">
    <location>
        <begin position="72"/>
        <end position="89"/>
    </location>
</feature>
<keyword evidence="9" id="KW-0012">Acyltransferase</keyword>
<dbReference type="InterPro" id="IPR002656">
    <property type="entry name" value="Acyl_transf_3_dom"/>
</dbReference>
<evidence type="ECO:0000256" key="2">
    <source>
        <dbReference type="ARBA" id="ARBA00007400"/>
    </source>
</evidence>
<dbReference type="RefSeq" id="WP_088400039.1">
    <property type="nucleotide sequence ID" value="NZ_JAZGZP010000012.1"/>
</dbReference>
<feature type="domain" description="Acyltransferase 3" evidence="8">
    <location>
        <begin position="4"/>
        <end position="308"/>
    </location>
</feature>
<feature type="transmembrane region" description="Helical" evidence="7">
    <location>
        <begin position="139"/>
        <end position="158"/>
    </location>
</feature>
<gene>
    <name evidence="9" type="ORF">V3I07_09595</name>
</gene>
<comment type="similarity">
    <text evidence="2">Belongs to the acyltransferase 3 family.</text>
</comment>
<accession>A0ABW8P9B9</accession>
<dbReference type="PANTHER" id="PTHR40074">
    <property type="entry name" value="O-ACETYLTRANSFERASE WECH"/>
    <property type="match status" value="1"/>
</dbReference>
<evidence type="ECO:0000256" key="5">
    <source>
        <dbReference type="ARBA" id="ARBA00022989"/>
    </source>
</evidence>
<dbReference type="GO" id="GO:0016746">
    <property type="term" value="F:acyltransferase activity"/>
    <property type="evidence" value="ECO:0007669"/>
    <property type="project" value="UniProtKB-KW"/>
</dbReference>
<keyword evidence="9" id="KW-0808">Transferase</keyword>
<evidence type="ECO:0000313" key="10">
    <source>
        <dbReference type="Proteomes" id="UP001621706"/>
    </source>
</evidence>
<keyword evidence="10" id="KW-1185">Reference proteome</keyword>
<evidence type="ECO:0000313" key="9">
    <source>
        <dbReference type="EMBL" id="MFK7001148.1"/>
    </source>
</evidence>
<evidence type="ECO:0000256" key="4">
    <source>
        <dbReference type="ARBA" id="ARBA00022692"/>
    </source>
</evidence>
<keyword evidence="6 7" id="KW-0472">Membrane</keyword>
<dbReference type="Proteomes" id="UP001621706">
    <property type="component" value="Unassembled WGS sequence"/>
</dbReference>
<keyword evidence="3" id="KW-1003">Cell membrane</keyword>
<name>A0ABW8P9B9_9FLAO</name>
<keyword evidence="4 7" id="KW-0812">Transmembrane</keyword>
<evidence type="ECO:0000256" key="3">
    <source>
        <dbReference type="ARBA" id="ARBA00022475"/>
    </source>
</evidence>
<feature type="transmembrane region" description="Helical" evidence="7">
    <location>
        <begin position="7"/>
        <end position="27"/>
    </location>
</feature>
<dbReference type="PANTHER" id="PTHR40074:SF2">
    <property type="entry name" value="O-ACETYLTRANSFERASE WECH"/>
    <property type="match status" value="1"/>
</dbReference>
<comment type="caution">
    <text evidence="9">The sequence shown here is derived from an EMBL/GenBank/DDBJ whole genome shotgun (WGS) entry which is preliminary data.</text>
</comment>
<proteinExistence type="inferred from homology"/>
<dbReference type="EMBL" id="JAZGZP010000012">
    <property type="protein sequence ID" value="MFK7001148.1"/>
    <property type="molecule type" value="Genomic_DNA"/>
</dbReference>
<protein>
    <submittedName>
        <fullName evidence="9">Acyltransferase family protein</fullName>
    </submittedName>
</protein>
<feature type="transmembrane region" description="Helical" evidence="7">
    <location>
        <begin position="205"/>
        <end position="224"/>
    </location>
</feature>
<keyword evidence="5 7" id="KW-1133">Transmembrane helix</keyword>
<dbReference type="Pfam" id="PF01757">
    <property type="entry name" value="Acyl_transf_3"/>
    <property type="match status" value="1"/>
</dbReference>
<feature type="transmembrane region" description="Helical" evidence="7">
    <location>
        <begin position="39"/>
        <end position="60"/>
    </location>
</feature>
<evidence type="ECO:0000256" key="1">
    <source>
        <dbReference type="ARBA" id="ARBA00004651"/>
    </source>
</evidence>
<evidence type="ECO:0000256" key="7">
    <source>
        <dbReference type="SAM" id="Phobius"/>
    </source>
</evidence>
<evidence type="ECO:0000256" key="6">
    <source>
        <dbReference type="ARBA" id="ARBA00023136"/>
    </source>
</evidence>
<reference evidence="9 10" key="1">
    <citation type="submission" date="2024-02" db="EMBL/GenBank/DDBJ databases">
        <title>Comparative Genomic Analysis of Flavobacterium Species Causing Columnaris Disease of Freshwater Fish in Thailand: Insights into Virulence and Resistance Mechanisms.</title>
        <authorList>
            <person name="Nguyen D."/>
            <person name="Chokmangmeepisarn P."/>
            <person name="Khianchaikhan K."/>
            <person name="Morishita M."/>
            <person name="Bunnoy A."/>
            <person name="Rodkhum C."/>
        </authorList>
    </citation>
    <scope>NUCLEOTIDE SEQUENCE [LARGE SCALE GENOMIC DNA]</scope>
    <source>
        <strain evidence="9 10">CNRT2201</strain>
    </source>
</reference>
<feature type="transmembrane region" description="Helical" evidence="7">
    <location>
        <begin position="290"/>
        <end position="308"/>
    </location>
</feature>
<organism evidence="9 10">
    <name type="scientific">Flavobacterium oreochromis</name>
    <dbReference type="NCBI Taxonomy" id="2906078"/>
    <lineage>
        <taxon>Bacteria</taxon>
        <taxon>Pseudomonadati</taxon>
        <taxon>Bacteroidota</taxon>
        <taxon>Flavobacteriia</taxon>
        <taxon>Flavobacteriales</taxon>
        <taxon>Flavobacteriaceae</taxon>
        <taxon>Flavobacterium</taxon>
    </lineage>
</organism>